<keyword evidence="1" id="KW-0472">Membrane</keyword>
<keyword evidence="3" id="KW-1185">Reference proteome</keyword>
<organism evidence="2 3">
    <name type="scientific">Fragilariopsis cylindrus CCMP1102</name>
    <dbReference type="NCBI Taxonomy" id="635003"/>
    <lineage>
        <taxon>Eukaryota</taxon>
        <taxon>Sar</taxon>
        <taxon>Stramenopiles</taxon>
        <taxon>Ochrophyta</taxon>
        <taxon>Bacillariophyta</taxon>
        <taxon>Bacillariophyceae</taxon>
        <taxon>Bacillariophycidae</taxon>
        <taxon>Bacillariales</taxon>
        <taxon>Bacillariaceae</taxon>
        <taxon>Fragilariopsis</taxon>
    </lineage>
</organism>
<gene>
    <name evidence="2" type="ORF">FRACYDRAFT_241514</name>
</gene>
<keyword evidence="1" id="KW-0812">Transmembrane</keyword>
<evidence type="ECO:0000256" key="1">
    <source>
        <dbReference type="SAM" id="Phobius"/>
    </source>
</evidence>
<name>A0A1E7FA99_9STRA</name>
<proteinExistence type="predicted"/>
<dbReference type="EMBL" id="KV784360">
    <property type="protein sequence ID" value="OEU14955.1"/>
    <property type="molecule type" value="Genomic_DNA"/>
</dbReference>
<sequence>MVGWDDNAFHSKVICPSEDDSESILCSNVPGPGLASSGKYWQLQKNQMEIGWDNLIQGKYSKHWRIIQHNFTKKGQRQHKAPGSITITISLFASLGSSGVWVFQTYRWSLGKSIIGVIKT</sequence>
<evidence type="ECO:0000313" key="2">
    <source>
        <dbReference type="EMBL" id="OEU14955.1"/>
    </source>
</evidence>
<accession>A0A1E7FA99</accession>
<keyword evidence="1" id="KW-1133">Transmembrane helix</keyword>
<evidence type="ECO:0000313" key="3">
    <source>
        <dbReference type="Proteomes" id="UP000095751"/>
    </source>
</evidence>
<dbReference type="Proteomes" id="UP000095751">
    <property type="component" value="Unassembled WGS sequence"/>
</dbReference>
<feature type="transmembrane region" description="Helical" evidence="1">
    <location>
        <begin position="83"/>
        <end position="103"/>
    </location>
</feature>
<dbReference type="InParanoid" id="A0A1E7FA99"/>
<protein>
    <submittedName>
        <fullName evidence="2">Uncharacterized protein</fullName>
    </submittedName>
</protein>
<dbReference type="AlphaFoldDB" id="A0A1E7FA99"/>
<reference evidence="2 3" key="1">
    <citation type="submission" date="2016-09" db="EMBL/GenBank/DDBJ databases">
        <title>Extensive genetic diversity and differential bi-allelic expression allows diatom success in the polar Southern Ocean.</title>
        <authorList>
            <consortium name="DOE Joint Genome Institute"/>
            <person name="Mock T."/>
            <person name="Otillar R.P."/>
            <person name="Strauss J."/>
            <person name="Dupont C."/>
            <person name="Frickenhaus S."/>
            <person name="Maumus F."/>
            <person name="Mcmullan M."/>
            <person name="Sanges R."/>
            <person name="Schmutz J."/>
            <person name="Toseland A."/>
            <person name="Valas R."/>
            <person name="Veluchamy A."/>
            <person name="Ward B.J."/>
            <person name="Allen A."/>
            <person name="Barry K."/>
            <person name="Falciatore A."/>
            <person name="Ferrante M."/>
            <person name="Fortunato A.E."/>
            <person name="Gloeckner G."/>
            <person name="Gruber A."/>
            <person name="Hipkin R."/>
            <person name="Janech M."/>
            <person name="Kroth P."/>
            <person name="Leese F."/>
            <person name="Lindquist E."/>
            <person name="Lyon B.R."/>
            <person name="Martin J."/>
            <person name="Mayer C."/>
            <person name="Parker M."/>
            <person name="Quesneville H."/>
            <person name="Raymond J."/>
            <person name="Uhlig C."/>
            <person name="Valentin K.U."/>
            <person name="Worden A.Z."/>
            <person name="Armbrust E.V."/>
            <person name="Bowler C."/>
            <person name="Green B."/>
            <person name="Moulton V."/>
            <person name="Van Oosterhout C."/>
            <person name="Grigoriev I."/>
        </authorList>
    </citation>
    <scope>NUCLEOTIDE SEQUENCE [LARGE SCALE GENOMIC DNA]</scope>
    <source>
        <strain evidence="2 3">CCMP1102</strain>
    </source>
</reference>
<dbReference type="KEGG" id="fcy:FRACYDRAFT_241514"/>